<name>A0A645FZP3_9ZZZZ</name>
<evidence type="ECO:0000313" key="1">
    <source>
        <dbReference type="EMBL" id="MPN20038.1"/>
    </source>
</evidence>
<organism evidence="1">
    <name type="scientific">bioreactor metagenome</name>
    <dbReference type="NCBI Taxonomy" id="1076179"/>
    <lineage>
        <taxon>unclassified sequences</taxon>
        <taxon>metagenomes</taxon>
        <taxon>ecological metagenomes</taxon>
    </lineage>
</organism>
<sequence length="43" mass="4967">MKVVAKPISMVAWFEPDGGIHPVRFKVNEDENIVIKFDRVLKI</sequence>
<reference evidence="1" key="1">
    <citation type="submission" date="2019-08" db="EMBL/GenBank/DDBJ databases">
        <authorList>
            <person name="Kucharzyk K."/>
            <person name="Murdoch R.W."/>
            <person name="Higgins S."/>
            <person name="Loffler F."/>
        </authorList>
    </citation>
    <scope>NUCLEOTIDE SEQUENCE</scope>
</reference>
<dbReference type="EMBL" id="VSSQ01067691">
    <property type="protein sequence ID" value="MPN20038.1"/>
    <property type="molecule type" value="Genomic_DNA"/>
</dbReference>
<proteinExistence type="predicted"/>
<comment type="caution">
    <text evidence="1">The sequence shown here is derived from an EMBL/GenBank/DDBJ whole genome shotgun (WGS) entry which is preliminary data.</text>
</comment>
<protein>
    <submittedName>
        <fullName evidence="1">Uncharacterized protein</fullName>
    </submittedName>
</protein>
<accession>A0A645FZP3</accession>
<dbReference type="AlphaFoldDB" id="A0A645FZP3"/>
<gene>
    <name evidence="1" type="ORF">SDC9_167414</name>
</gene>